<dbReference type="GO" id="GO:0006654">
    <property type="term" value="P:phosphatidic acid biosynthetic process"/>
    <property type="evidence" value="ECO:0007669"/>
    <property type="project" value="TreeGrafter"/>
</dbReference>
<proteinExistence type="predicted"/>
<accession>A0A5Q0BIS5</accession>
<sequence>MKQPSTSCVTTAEKLFLYLRSGVYFTGMASSAVLVALLMLLAKPLPFSKRYGLAQLWVRFNLWSLAAVCRLKHEVTGLENIPDEAGVILCKHQSAWETLALQTIFPPMVFILKQELLRIPFWGWAMATLEPISIDRSARSAALKQVLKEGNERLRSGKWVVIFPEGTRIAPGQTGKYNASGGLLAARAGCMVVPVAHNAGEFWKRNAFLKLPGTIEVHIGPPLDAGQLSAQEVNGRAKEWIETTMRKISMHHAG</sequence>
<evidence type="ECO:0000259" key="5">
    <source>
        <dbReference type="SMART" id="SM00563"/>
    </source>
</evidence>
<evidence type="ECO:0000256" key="4">
    <source>
        <dbReference type="SAM" id="Phobius"/>
    </source>
</evidence>
<evidence type="ECO:0000313" key="7">
    <source>
        <dbReference type="Proteomes" id="UP000325755"/>
    </source>
</evidence>
<dbReference type="KEGG" id="mmob:F6R98_05000"/>
<dbReference type="PANTHER" id="PTHR10434:SF40">
    <property type="entry name" value="1-ACYL-SN-GLYCEROL-3-PHOSPHATE ACYLTRANSFERASE"/>
    <property type="match status" value="1"/>
</dbReference>
<dbReference type="Proteomes" id="UP000325755">
    <property type="component" value="Chromosome"/>
</dbReference>
<keyword evidence="3 6" id="KW-0012">Acyltransferase</keyword>
<evidence type="ECO:0000256" key="2">
    <source>
        <dbReference type="ARBA" id="ARBA00022679"/>
    </source>
</evidence>
<dbReference type="RefSeq" id="WP_153248049.1">
    <property type="nucleotide sequence ID" value="NZ_CP135727.1"/>
</dbReference>
<organism evidence="6 7">
    <name type="scientific">Candidatus Methylospira mobilis</name>
    <dbReference type="NCBI Taxonomy" id="1808979"/>
    <lineage>
        <taxon>Bacteria</taxon>
        <taxon>Pseudomonadati</taxon>
        <taxon>Pseudomonadota</taxon>
        <taxon>Gammaproteobacteria</taxon>
        <taxon>Methylococcales</taxon>
        <taxon>Methylococcaceae</taxon>
        <taxon>Candidatus Methylospira</taxon>
    </lineage>
</organism>
<evidence type="ECO:0000256" key="1">
    <source>
        <dbReference type="ARBA" id="ARBA00005189"/>
    </source>
</evidence>
<dbReference type="OrthoDB" id="9812274at2"/>
<evidence type="ECO:0000313" key="6">
    <source>
        <dbReference type="EMBL" id="QFY42064.1"/>
    </source>
</evidence>
<dbReference type="SUPFAM" id="SSF69593">
    <property type="entry name" value="Glycerol-3-phosphate (1)-acyltransferase"/>
    <property type="match status" value="1"/>
</dbReference>
<protein>
    <submittedName>
        <fullName evidence="6">1-acyl-sn-glycerol-3-phosphate acyltransferase</fullName>
    </submittedName>
</protein>
<name>A0A5Q0BIS5_9GAMM</name>
<dbReference type="GO" id="GO:0003841">
    <property type="term" value="F:1-acylglycerol-3-phosphate O-acyltransferase activity"/>
    <property type="evidence" value="ECO:0007669"/>
    <property type="project" value="TreeGrafter"/>
</dbReference>
<gene>
    <name evidence="6" type="ORF">F6R98_05000</name>
</gene>
<dbReference type="Pfam" id="PF01553">
    <property type="entry name" value="Acyltransferase"/>
    <property type="match status" value="1"/>
</dbReference>
<keyword evidence="4" id="KW-1133">Transmembrane helix</keyword>
<dbReference type="FunCoup" id="A0A5Q0BIS5">
    <property type="interactions" value="330"/>
</dbReference>
<dbReference type="InParanoid" id="A0A5Q0BIS5"/>
<dbReference type="SMART" id="SM00563">
    <property type="entry name" value="PlsC"/>
    <property type="match status" value="1"/>
</dbReference>
<dbReference type="InterPro" id="IPR002123">
    <property type="entry name" value="Plipid/glycerol_acylTrfase"/>
</dbReference>
<keyword evidence="2 6" id="KW-0808">Transferase</keyword>
<keyword evidence="7" id="KW-1185">Reference proteome</keyword>
<keyword evidence="4" id="KW-0812">Transmembrane</keyword>
<comment type="pathway">
    <text evidence="1">Lipid metabolism.</text>
</comment>
<feature type="transmembrane region" description="Helical" evidence="4">
    <location>
        <begin position="23"/>
        <end position="42"/>
    </location>
</feature>
<feature type="domain" description="Phospholipid/glycerol acyltransferase" evidence="5">
    <location>
        <begin position="86"/>
        <end position="200"/>
    </location>
</feature>
<evidence type="ECO:0000256" key="3">
    <source>
        <dbReference type="ARBA" id="ARBA00023315"/>
    </source>
</evidence>
<keyword evidence="4" id="KW-0472">Membrane</keyword>
<dbReference type="AlphaFoldDB" id="A0A5Q0BIS5"/>
<reference evidence="6 7" key="1">
    <citation type="submission" date="2019-09" db="EMBL/GenBank/DDBJ databases">
        <title>Ecophysiology of the spiral-shaped methanotroph Methylospira mobilis as revealed by the complete genome sequence.</title>
        <authorList>
            <person name="Oshkin I.Y."/>
            <person name="Dedysh S.N."/>
            <person name="Miroshnikov K."/>
            <person name="Danilova O.V."/>
            <person name="Hakobyan A."/>
            <person name="Liesack W."/>
        </authorList>
    </citation>
    <scope>NUCLEOTIDE SEQUENCE [LARGE SCALE GENOMIC DNA]</scope>
    <source>
        <strain evidence="6 7">Shm1</strain>
    </source>
</reference>
<dbReference type="PANTHER" id="PTHR10434">
    <property type="entry name" value="1-ACYL-SN-GLYCEROL-3-PHOSPHATE ACYLTRANSFERASE"/>
    <property type="match status" value="1"/>
</dbReference>
<dbReference type="EMBL" id="CP044205">
    <property type="protein sequence ID" value="QFY42064.1"/>
    <property type="molecule type" value="Genomic_DNA"/>
</dbReference>
<dbReference type="CDD" id="cd07989">
    <property type="entry name" value="LPLAT_AGPAT-like"/>
    <property type="match status" value="1"/>
</dbReference>